<organism evidence="1 2">
    <name type="scientific">Romanomermis culicivorax</name>
    <name type="common">Nematode worm</name>
    <dbReference type="NCBI Taxonomy" id="13658"/>
    <lineage>
        <taxon>Eukaryota</taxon>
        <taxon>Metazoa</taxon>
        <taxon>Ecdysozoa</taxon>
        <taxon>Nematoda</taxon>
        <taxon>Enoplea</taxon>
        <taxon>Dorylaimia</taxon>
        <taxon>Mermithida</taxon>
        <taxon>Mermithoidea</taxon>
        <taxon>Mermithidae</taxon>
        <taxon>Romanomermis</taxon>
    </lineage>
</organism>
<evidence type="ECO:0000313" key="2">
    <source>
        <dbReference type="WBParaSite" id="nRc.2.0.1.t11855-RA"/>
    </source>
</evidence>
<accession>A0A915ICE7</accession>
<protein>
    <submittedName>
        <fullName evidence="2">Uncharacterized protein</fullName>
    </submittedName>
</protein>
<evidence type="ECO:0000313" key="1">
    <source>
        <dbReference type="Proteomes" id="UP000887565"/>
    </source>
</evidence>
<reference evidence="2" key="1">
    <citation type="submission" date="2022-11" db="UniProtKB">
        <authorList>
            <consortium name="WormBaseParasite"/>
        </authorList>
    </citation>
    <scope>IDENTIFICATION</scope>
</reference>
<dbReference type="WBParaSite" id="nRc.2.0.1.t11855-RA">
    <property type="protein sequence ID" value="nRc.2.0.1.t11855-RA"/>
    <property type="gene ID" value="nRc.2.0.1.g11855"/>
</dbReference>
<name>A0A915ICE7_ROMCU</name>
<proteinExistence type="predicted"/>
<sequence length="179" mass="20609">MSTKNLEEEIANAISNEHLDERENTPNVLKLDYKGEILDSIESESNTFCYVLSEKAPLSPMELNGSNFSSLRTLLKEQSVNADVRPQAWQILLGVAHKNDPFADFKDNNVFVVLNAIVQVSEQLENSKQDFFIYCSFLSVSTERKVLESIRIFLRSTIVYYLFNDNSVIYQKQERNKKD</sequence>
<dbReference type="Proteomes" id="UP000887565">
    <property type="component" value="Unplaced"/>
</dbReference>
<keyword evidence="1" id="KW-1185">Reference proteome</keyword>
<dbReference type="AlphaFoldDB" id="A0A915ICE7"/>